<feature type="region of interest" description="Disordered" evidence="1">
    <location>
        <begin position="159"/>
        <end position="189"/>
    </location>
</feature>
<keyword evidence="3" id="KW-1185">Reference proteome</keyword>
<dbReference type="RefSeq" id="WP_229658189.1">
    <property type="nucleotide sequence ID" value="NZ_BMID01000001.1"/>
</dbReference>
<organism evidence="2 3">
    <name type="scientific">Blastomonas marina</name>
    <dbReference type="NCBI Taxonomy" id="1867408"/>
    <lineage>
        <taxon>Bacteria</taxon>
        <taxon>Pseudomonadati</taxon>
        <taxon>Pseudomonadota</taxon>
        <taxon>Alphaproteobacteria</taxon>
        <taxon>Sphingomonadales</taxon>
        <taxon>Sphingomonadaceae</taxon>
        <taxon>Blastomonas</taxon>
    </lineage>
</organism>
<dbReference type="EMBL" id="BMID01000001">
    <property type="protein sequence ID" value="GGA12194.1"/>
    <property type="molecule type" value="Genomic_DNA"/>
</dbReference>
<evidence type="ECO:0000313" key="3">
    <source>
        <dbReference type="Proteomes" id="UP000603317"/>
    </source>
</evidence>
<dbReference type="Gene3D" id="3.30.450.30">
    <property type="entry name" value="Dynein light chain 2a, cytoplasmic"/>
    <property type="match status" value="1"/>
</dbReference>
<comment type="caution">
    <text evidence="2">The sequence shown here is derived from an EMBL/GenBank/DDBJ whole genome shotgun (WGS) entry which is preliminary data.</text>
</comment>
<name>A0ABQ1FHI9_9SPHN</name>
<accession>A0ABQ1FHI9</accession>
<evidence type="ECO:0000313" key="2">
    <source>
        <dbReference type="EMBL" id="GGA12194.1"/>
    </source>
</evidence>
<dbReference type="SUPFAM" id="SSF103196">
    <property type="entry name" value="Roadblock/LC7 domain"/>
    <property type="match status" value="1"/>
</dbReference>
<reference evidence="3" key="1">
    <citation type="journal article" date="2019" name="Int. J. Syst. Evol. Microbiol.">
        <title>The Global Catalogue of Microorganisms (GCM) 10K type strain sequencing project: providing services to taxonomists for standard genome sequencing and annotation.</title>
        <authorList>
            <consortium name="The Broad Institute Genomics Platform"/>
            <consortium name="The Broad Institute Genome Sequencing Center for Infectious Disease"/>
            <person name="Wu L."/>
            <person name="Ma J."/>
        </authorList>
    </citation>
    <scope>NUCLEOTIDE SEQUENCE [LARGE SCALE GENOMIC DNA]</scope>
    <source>
        <strain evidence="3">CGMCC 1.15297</strain>
    </source>
</reference>
<feature type="region of interest" description="Disordered" evidence="1">
    <location>
        <begin position="201"/>
        <end position="256"/>
    </location>
</feature>
<protein>
    <recommendedName>
        <fullName evidence="4">Histidine kinase</fullName>
    </recommendedName>
</protein>
<evidence type="ECO:0008006" key="4">
    <source>
        <dbReference type="Google" id="ProtNLM"/>
    </source>
</evidence>
<evidence type="ECO:0000256" key="1">
    <source>
        <dbReference type="SAM" id="MobiDB-lite"/>
    </source>
</evidence>
<sequence>MNAPSHDFGNDPAASPGERLDLKAYELWTRCHEDGHVPSQQELLSHEDCNFVDHSVLIKLKRDDSTASISHIGTQLWLGLDGLLPQNIDEVPARSVLSRITEHYLEAVANRTAVGFEAEFVNEDGSAIGYRAIALPCASDGERIDAVLGVVDYSMVEDEKDLPDADSAPPVMKALEEPEDSPDQGAMPKEGWRSVIAKMRRAPDEPVADEVIDPPPERTVEPKNSARAKTRKRQALDPLPDAEPDSAPPPATPSSQSAVIASALDQLLAIDGAIAAALVELDSGMPLASAGGSDEIDLDIAVAGNTEVLRAKYKALRALGLDPRVEDIMITLPAQYHLLRPLSASDGLFLCLVVDSDHATLGMARHELRRVERTLKL</sequence>
<gene>
    <name evidence="2" type="ORF">GCM10010923_23650</name>
</gene>
<dbReference type="Proteomes" id="UP000603317">
    <property type="component" value="Unassembled WGS sequence"/>
</dbReference>
<proteinExistence type="predicted"/>